<dbReference type="Proteomes" id="UP000245206">
    <property type="component" value="Unassembled WGS sequence"/>
</dbReference>
<accession>A0A2P2DIQ0</accession>
<proteinExistence type="predicted"/>
<organism evidence="1 2">
    <name type="scientific">Leptospira ellinghausenii</name>
    <dbReference type="NCBI Taxonomy" id="1917822"/>
    <lineage>
        <taxon>Bacteria</taxon>
        <taxon>Pseudomonadati</taxon>
        <taxon>Spirochaetota</taxon>
        <taxon>Spirochaetia</taxon>
        <taxon>Leptospirales</taxon>
        <taxon>Leptospiraceae</taxon>
        <taxon>Leptospira</taxon>
    </lineage>
</organism>
<evidence type="ECO:0000313" key="1">
    <source>
        <dbReference type="EMBL" id="GBF44485.1"/>
    </source>
</evidence>
<sequence length="213" mass="24091">MIEIANPPLSITAESVVNNYNLFARSKSLPESLHLYPNGKRFYGEWDYGQNFKNISEYKGAYSIQDLVRIKACIPDMGNLLHVFSGSIPAGPYSRLDNNFAVIGTPVPGRDVVGDASDAHLYFDEDSFDVVMADPPWSKYHSEEIYNCSLVDKTKVMKSLFRVLKPGGIVIWKDFSKPIWSGTDFDYLGRICIDPSSGHDDRSFKFFKKKEIL</sequence>
<gene>
    <name evidence="1" type="ORF">LPTSP2_37880</name>
</gene>
<comment type="caution">
    <text evidence="1">The sequence shown here is derived from an EMBL/GenBank/DDBJ whole genome shotgun (WGS) entry which is preliminary data.</text>
</comment>
<name>A0A2P2DIQ0_9LEPT</name>
<dbReference type="EMBL" id="BFAZ01000013">
    <property type="protein sequence ID" value="GBF44485.1"/>
    <property type="molecule type" value="Genomic_DNA"/>
</dbReference>
<evidence type="ECO:0000313" key="2">
    <source>
        <dbReference type="Proteomes" id="UP000245206"/>
    </source>
</evidence>
<dbReference type="Gene3D" id="3.40.50.150">
    <property type="entry name" value="Vaccinia Virus protein VP39"/>
    <property type="match status" value="1"/>
</dbReference>
<dbReference type="RefSeq" id="WP_108961455.1">
    <property type="nucleotide sequence ID" value="NZ_BFAZ01000013.1"/>
</dbReference>
<evidence type="ECO:0008006" key="3">
    <source>
        <dbReference type="Google" id="ProtNLM"/>
    </source>
</evidence>
<dbReference type="OrthoDB" id="337163at2"/>
<dbReference type="Pfam" id="PF01209">
    <property type="entry name" value="Ubie_methyltran"/>
    <property type="match status" value="1"/>
</dbReference>
<dbReference type="SUPFAM" id="SSF53335">
    <property type="entry name" value="S-adenosyl-L-methionine-dependent methyltransferases"/>
    <property type="match status" value="1"/>
</dbReference>
<keyword evidence="2" id="KW-1185">Reference proteome</keyword>
<dbReference type="AlphaFoldDB" id="A0A2P2DIQ0"/>
<reference evidence="2" key="1">
    <citation type="journal article" date="2019" name="Microbiol. Immunol.">
        <title>Molecular and phenotypic characterization of Leptospira johnsonii sp. nov., Leptospira ellinghausenii sp. nov. and Leptospira ryugenii sp. nov. isolated from soil and water in Japan.</title>
        <authorList>
            <person name="Masuzawa T."/>
            <person name="Saito M."/>
            <person name="Nakao R."/>
            <person name="Nikaido Y."/>
            <person name="Matsumoto M."/>
            <person name="Ogawa M."/>
            <person name="Yokoyama M."/>
            <person name="Hidaka Y."/>
            <person name="Tomita J."/>
            <person name="Sakakibara K."/>
            <person name="Suzuki K."/>
            <person name="Yasuda S."/>
            <person name="Sato H."/>
            <person name="Yamaguchi M."/>
            <person name="Yoshida S.I."/>
            <person name="Koizumi N."/>
            <person name="Kawamura Y."/>
        </authorList>
    </citation>
    <scope>NUCLEOTIDE SEQUENCE [LARGE SCALE GENOMIC DNA]</scope>
    <source>
        <strain evidence="2">E18</strain>
    </source>
</reference>
<dbReference type="CDD" id="cd02440">
    <property type="entry name" value="AdoMet_MTases"/>
    <property type="match status" value="1"/>
</dbReference>
<dbReference type="InterPro" id="IPR029063">
    <property type="entry name" value="SAM-dependent_MTases_sf"/>
</dbReference>
<protein>
    <recommendedName>
        <fullName evidence="3">Class I SAM-dependent methyltransferase</fullName>
    </recommendedName>
</protein>